<organism evidence="2 3">
    <name type="scientific">Phyllostomus discolor</name>
    <name type="common">pale spear-nosed bat</name>
    <dbReference type="NCBI Taxonomy" id="89673"/>
    <lineage>
        <taxon>Eukaryota</taxon>
        <taxon>Metazoa</taxon>
        <taxon>Chordata</taxon>
        <taxon>Craniata</taxon>
        <taxon>Vertebrata</taxon>
        <taxon>Euteleostomi</taxon>
        <taxon>Mammalia</taxon>
        <taxon>Eutheria</taxon>
        <taxon>Laurasiatheria</taxon>
        <taxon>Chiroptera</taxon>
        <taxon>Yangochiroptera</taxon>
        <taxon>Phyllostomidae</taxon>
        <taxon>Phyllostominae</taxon>
        <taxon>Phyllostomus</taxon>
    </lineage>
</organism>
<dbReference type="AlphaFoldDB" id="A0A833Y954"/>
<accession>A0A833Y954</accession>
<feature type="compositionally biased region" description="Pro residues" evidence="1">
    <location>
        <begin position="34"/>
        <end position="46"/>
    </location>
</feature>
<evidence type="ECO:0000313" key="2">
    <source>
        <dbReference type="EMBL" id="KAF6075078.1"/>
    </source>
</evidence>
<feature type="region of interest" description="Disordered" evidence="1">
    <location>
        <begin position="1"/>
        <end position="99"/>
    </location>
</feature>
<gene>
    <name evidence="2" type="ORF">HJG60_009476</name>
</gene>
<protein>
    <submittedName>
        <fullName evidence="2">Uncharacterized protein</fullName>
    </submittedName>
</protein>
<dbReference type="EMBL" id="JABVXQ010000015">
    <property type="protein sequence ID" value="KAF6075078.1"/>
    <property type="molecule type" value="Genomic_DNA"/>
</dbReference>
<evidence type="ECO:0000313" key="3">
    <source>
        <dbReference type="Proteomes" id="UP000664940"/>
    </source>
</evidence>
<sequence length="124" mass="13040">MDLLQLQPQTPPRCMSQPLPQPGTRHPSPEQPCFSPPGPPSTPPWKPQNSAQGRRGLTVLLSKDTGAGQDPKAAALPLPLLHPSPLHPSSPASVPGVPGLLPATRVPRWEPAWPIEGGSADEGQ</sequence>
<evidence type="ECO:0000256" key="1">
    <source>
        <dbReference type="SAM" id="MobiDB-lite"/>
    </source>
</evidence>
<reference evidence="2 3" key="1">
    <citation type="journal article" date="2020" name="Nature">
        <title>Six reference-quality genomes reveal evolution of bat adaptations.</title>
        <authorList>
            <person name="Jebb D."/>
            <person name="Huang Z."/>
            <person name="Pippel M."/>
            <person name="Hughes G.M."/>
            <person name="Lavrichenko K."/>
            <person name="Devanna P."/>
            <person name="Winkler S."/>
            <person name="Jermiin L.S."/>
            <person name="Skirmuntt E.C."/>
            <person name="Katzourakis A."/>
            <person name="Burkitt-Gray L."/>
            <person name="Ray D.A."/>
            <person name="Sullivan K.A.M."/>
            <person name="Roscito J.G."/>
            <person name="Kirilenko B.M."/>
            <person name="Davalos L.M."/>
            <person name="Corthals A.P."/>
            <person name="Power M.L."/>
            <person name="Jones G."/>
            <person name="Ransome R.D."/>
            <person name="Dechmann D.K.N."/>
            <person name="Locatelli A.G."/>
            <person name="Puechmaille S.J."/>
            <person name="Fedrigo O."/>
            <person name="Jarvis E.D."/>
            <person name="Hiller M."/>
            <person name="Vernes S.C."/>
            <person name="Myers E.W."/>
            <person name="Teeling E.C."/>
        </authorList>
    </citation>
    <scope>NUCLEOTIDE SEQUENCE [LARGE SCALE GENOMIC DNA]</scope>
    <source>
        <strain evidence="2">Bat1K_MPI-CBG_1</strain>
    </source>
</reference>
<comment type="caution">
    <text evidence="2">The sequence shown here is derived from an EMBL/GenBank/DDBJ whole genome shotgun (WGS) entry which is preliminary data.</text>
</comment>
<dbReference type="Proteomes" id="UP000664940">
    <property type="component" value="Unassembled WGS sequence"/>
</dbReference>
<feature type="compositionally biased region" description="Low complexity" evidence="1">
    <location>
        <begin position="89"/>
        <end position="99"/>
    </location>
</feature>
<proteinExistence type="predicted"/>
<name>A0A833Y954_9CHIR</name>